<dbReference type="AlphaFoldDB" id="A0A367FXV9"/>
<keyword evidence="1" id="KW-1133">Transmembrane helix</keyword>
<keyword evidence="1" id="KW-0472">Membrane</keyword>
<evidence type="ECO:0000313" key="4">
    <source>
        <dbReference type="Proteomes" id="UP000253208"/>
    </source>
</evidence>
<protein>
    <recommendedName>
        <fullName evidence="2">Cyanobacterial TRADD-N associated 2 transmembrane domain-containing protein</fullName>
    </recommendedName>
</protein>
<accession>A0A367FXV9</accession>
<gene>
    <name evidence="3" type="ORF">C4886_11365</name>
</gene>
<evidence type="ECO:0000256" key="1">
    <source>
        <dbReference type="SAM" id="Phobius"/>
    </source>
</evidence>
<feature type="transmembrane region" description="Helical" evidence="1">
    <location>
        <begin position="110"/>
        <end position="130"/>
    </location>
</feature>
<feature type="transmembrane region" description="Helical" evidence="1">
    <location>
        <begin position="136"/>
        <end position="157"/>
    </location>
</feature>
<evidence type="ECO:0000313" key="3">
    <source>
        <dbReference type="EMBL" id="RCH43277.1"/>
    </source>
</evidence>
<dbReference type="EMBL" id="PSQG01000015">
    <property type="protein sequence ID" value="RCH43277.1"/>
    <property type="molecule type" value="Genomic_DNA"/>
</dbReference>
<sequence length="211" mass="24421">MIGNALQFIHRLIVQYCESPVSSPITWCLGIIWIIKSIHALYKMKVKTDELVAEKEAKEVSEAIKDLDILTEKSKEENQDIRTLMFENLKELKEFYVICKQQIRKSFSAAMFSCFAGFMLFVLAVIIFLLGGNNSASFMAGLSGAIVEIVSGLYFWMYRETSKQLAKYHKRLEATEKYLIALQIIEMLPEENRIEQYGKLMDYIFENVNKQ</sequence>
<dbReference type="Pfam" id="PF20712">
    <property type="entry name" value="CyanoTRADDas_TM"/>
    <property type="match status" value="1"/>
</dbReference>
<comment type="caution">
    <text evidence="3">The sequence shown here is derived from an EMBL/GenBank/DDBJ whole genome shotgun (WGS) entry which is preliminary data.</text>
</comment>
<evidence type="ECO:0000259" key="2">
    <source>
        <dbReference type="Pfam" id="PF20712"/>
    </source>
</evidence>
<dbReference type="RefSeq" id="WP_087273355.1">
    <property type="nucleotide sequence ID" value="NZ_PSQG01000015.1"/>
</dbReference>
<keyword evidence="1" id="KW-0812">Transmembrane</keyword>
<organism evidence="3 4">
    <name type="scientific">Blautia obeum</name>
    <dbReference type="NCBI Taxonomy" id="40520"/>
    <lineage>
        <taxon>Bacteria</taxon>
        <taxon>Bacillati</taxon>
        <taxon>Bacillota</taxon>
        <taxon>Clostridia</taxon>
        <taxon>Lachnospirales</taxon>
        <taxon>Lachnospiraceae</taxon>
        <taxon>Blautia</taxon>
    </lineage>
</organism>
<proteinExistence type="predicted"/>
<feature type="domain" description="Cyanobacterial TRADD-N associated 2 transmembrane" evidence="2">
    <location>
        <begin position="99"/>
        <end position="165"/>
    </location>
</feature>
<dbReference type="InterPro" id="IPR048567">
    <property type="entry name" value="CyanoTRADDas_TM"/>
</dbReference>
<name>A0A367FXV9_9FIRM</name>
<dbReference type="Proteomes" id="UP000253208">
    <property type="component" value="Unassembled WGS sequence"/>
</dbReference>
<feature type="transmembrane region" description="Helical" evidence="1">
    <location>
        <begin position="24"/>
        <end position="42"/>
    </location>
</feature>
<dbReference type="GeneID" id="69513908"/>
<reference evidence="3 4" key="1">
    <citation type="submission" date="2018-02" db="EMBL/GenBank/DDBJ databases">
        <title>Complete genome sequencing of Faecalibacterium prausnitzii strains isolated from the human gut.</title>
        <authorList>
            <person name="Fitzgerald B.C."/>
            <person name="Shkoporov A.N."/>
            <person name="Ross P.R."/>
            <person name="Hill C."/>
        </authorList>
    </citation>
    <scope>NUCLEOTIDE SEQUENCE [LARGE SCALE GENOMIC DNA]</scope>
    <source>
        <strain evidence="3 4">APC942/31-1</strain>
    </source>
</reference>